<dbReference type="GO" id="GO:0019646">
    <property type="term" value="P:aerobic electron transport chain"/>
    <property type="evidence" value="ECO:0007669"/>
    <property type="project" value="InterPro"/>
</dbReference>
<feature type="transmembrane region" description="Helical" evidence="7">
    <location>
        <begin position="25"/>
        <end position="47"/>
    </location>
</feature>
<reference evidence="9 10" key="1">
    <citation type="submission" date="2019-02" db="EMBL/GenBank/DDBJ databases">
        <title>Deep-cultivation of Planctomycetes and their phenomic and genomic characterization uncovers novel biology.</title>
        <authorList>
            <person name="Wiegand S."/>
            <person name="Jogler M."/>
            <person name="Boedeker C."/>
            <person name="Pinto D."/>
            <person name="Vollmers J."/>
            <person name="Rivas-Marin E."/>
            <person name="Kohn T."/>
            <person name="Peeters S.H."/>
            <person name="Heuer A."/>
            <person name="Rast P."/>
            <person name="Oberbeckmann S."/>
            <person name="Bunk B."/>
            <person name="Jeske O."/>
            <person name="Meyerdierks A."/>
            <person name="Storesund J.E."/>
            <person name="Kallscheuer N."/>
            <person name="Luecker S."/>
            <person name="Lage O.M."/>
            <person name="Pohl T."/>
            <person name="Merkel B.J."/>
            <person name="Hornburger P."/>
            <person name="Mueller R.-W."/>
            <person name="Bruemmer F."/>
            <person name="Labrenz M."/>
            <person name="Spormann A.M."/>
            <person name="Op Den Camp H."/>
            <person name="Overmann J."/>
            <person name="Amann R."/>
            <person name="Jetten M.S.M."/>
            <person name="Mascher T."/>
            <person name="Medema M.H."/>
            <person name="Devos D.P."/>
            <person name="Kaster A.-K."/>
            <person name="Ovreas L."/>
            <person name="Rohde M."/>
            <person name="Galperin M.Y."/>
            <person name="Jogler C."/>
        </authorList>
    </citation>
    <scope>NUCLEOTIDE SEQUENCE [LARGE SCALE GENOMIC DNA]</scope>
    <source>
        <strain evidence="9 10">KOR42</strain>
    </source>
</reference>
<evidence type="ECO:0000256" key="2">
    <source>
        <dbReference type="ARBA" id="ARBA00010581"/>
    </source>
</evidence>
<dbReference type="Proteomes" id="UP000317243">
    <property type="component" value="Unassembled WGS sequence"/>
</dbReference>
<feature type="transmembrane region" description="Helical" evidence="7">
    <location>
        <begin position="180"/>
        <end position="200"/>
    </location>
</feature>
<gene>
    <name evidence="9" type="primary">ctaE_2</name>
    <name evidence="9" type="ORF">KOR42_31300</name>
</gene>
<dbReference type="InterPro" id="IPR013833">
    <property type="entry name" value="Cyt_c_oxidase_su3_a-hlx"/>
</dbReference>
<dbReference type="InterPro" id="IPR024791">
    <property type="entry name" value="Cyt_c/ubiquinol_Oxase_su3"/>
</dbReference>
<evidence type="ECO:0000256" key="1">
    <source>
        <dbReference type="ARBA" id="ARBA00004141"/>
    </source>
</evidence>
<keyword evidence="9" id="KW-0560">Oxidoreductase</keyword>
<dbReference type="InterPro" id="IPR000298">
    <property type="entry name" value="Cyt_c_oxidase-like_su3"/>
</dbReference>
<dbReference type="Gene3D" id="1.20.120.80">
    <property type="entry name" value="Cytochrome c oxidase, subunit III, four-helix bundle"/>
    <property type="match status" value="1"/>
</dbReference>
<sequence>MAIMPGSQSSISTSSRYAGGQSLQALRMVAVCVSSVILAMGLTWILQRLFGKPNVDHEGLYFPPAFAFSTLILFSGSASLSKALSHVKREQQKPFRKWLLASLVLGSLFIGVQCYALWSLFPTERTYESASVGVTAFVLCLATLHAIHFFVATMFLSLIVIRSWSDRYDHEYFWGVRACFWFWHFLGVVWIAILAVIAIAI</sequence>
<accession>A0A5C5WPT1</accession>
<dbReference type="AlphaFoldDB" id="A0A5C5WPT1"/>
<comment type="subcellular location">
    <subcellularLocation>
        <location evidence="6">Cell membrane</location>
        <topology evidence="6">Multi-pass membrane protein</topology>
    </subcellularLocation>
    <subcellularLocation>
        <location evidence="1">Membrane</location>
        <topology evidence="1">Multi-pass membrane protein</topology>
    </subcellularLocation>
</comment>
<comment type="caution">
    <text evidence="9">The sequence shown here is derived from an EMBL/GenBank/DDBJ whole genome shotgun (WGS) entry which is preliminary data.</text>
</comment>
<evidence type="ECO:0000256" key="6">
    <source>
        <dbReference type="RuleBase" id="RU003376"/>
    </source>
</evidence>
<proteinExistence type="inferred from homology"/>
<evidence type="ECO:0000313" key="9">
    <source>
        <dbReference type="EMBL" id="TWT52033.1"/>
    </source>
</evidence>
<keyword evidence="5 7" id="KW-0472">Membrane</keyword>
<dbReference type="EC" id="1.9.3.1" evidence="9"/>
<feature type="domain" description="Heme-copper oxidase subunit III family profile" evidence="8">
    <location>
        <begin position="28"/>
        <end position="201"/>
    </location>
</feature>
<feature type="transmembrane region" description="Helical" evidence="7">
    <location>
        <begin position="98"/>
        <end position="118"/>
    </location>
</feature>
<feature type="transmembrane region" description="Helical" evidence="7">
    <location>
        <begin position="59"/>
        <end position="78"/>
    </location>
</feature>
<evidence type="ECO:0000259" key="8">
    <source>
        <dbReference type="PROSITE" id="PS50253"/>
    </source>
</evidence>
<dbReference type="PANTHER" id="PTHR11403">
    <property type="entry name" value="CYTOCHROME C OXIDASE SUBUNIT III"/>
    <property type="match status" value="1"/>
</dbReference>
<dbReference type="InterPro" id="IPR035973">
    <property type="entry name" value="Cyt_c_oxidase_su3-like_sf"/>
</dbReference>
<name>A0A5C5WPT1_9PLAN</name>
<dbReference type="GO" id="GO:0004129">
    <property type="term" value="F:cytochrome-c oxidase activity"/>
    <property type="evidence" value="ECO:0007669"/>
    <property type="project" value="InterPro"/>
</dbReference>
<evidence type="ECO:0000256" key="4">
    <source>
        <dbReference type="ARBA" id="ARBA00022989"/>
    </source>
</evidence>
<dbReference type="SUPFAM" id="SSF81452">
    <property type="entry name" value="Cytochrome c oxidase subunit III-like"/>
    <property type="match status" value="1"/>
</dbReference>
<keyword evidence="10" id="KW-1185">Reference proteome</keyword>
<evidence type="ECO:0000256" key="7">
    <source>
        <dbReference type="SAM" id="Phobius"/>
    </source>
</evidence>
<evidence type="ECO:0000256" key="5">
    <source>
        <dbReference type="ARBA" id="ARBA00023136"/>
    </source>
</evidence>
<dbReference type="PROSITE" id="PS50253">
    <property type="entry name" value="COX3"/>
    <property type="match status" value="1"/>
</dbReference>
<protein>
    <submittedName>
        <fullName evidence="9">Cytochrome c oxidase subunit 3</fullName>
        <ecNumber evidence="9">1.9.3.1</ecNumber>
    </submittedName>
</protein>
<comment type="similarity">
    <text evidence="2 6">Belongs to the cytochrome c oxidase subunit 3 family.</text>
</comment>
<keyword evidence="4 7" id="KW-1133">Transmembrane helix</keyword>
<dbReference type="GO" id="GO:0016491">
    <property type="term" value="F:oxidoreductase activity"/>
    <property type="evidence" value="ECO:0007669"/>
    <property type="project" value="UniProtKB-KW"/>
</dbReference>
<dbReference type="EMBL" id="SIHI01000008">
    <property type="protein sequence ID" value="TWT52033.1"/>
    <property type="molecule type" value="Genomic_DNA"/>
</dbReference>
<keyword evidence="3 6" id="KW-0812">Transmembrane</keyword>
<feature type="transmembrane region" description="Helical" evidence="7">
    <location>
        <begin position="130"/>
        <end position="159"/>
    </location>
</feature>
<evidence type="ECO:0000256" key="3">
    <source>
        <dbReference type="ARBA" id="ARBA00022692"/>
    </source>
</evidence>
<evidence type="ECO:0000313" key="10">
    <source>
        <dbReference type="Proteomes" id="UP000317243"/>
    </source>
</evidence>
<organism evidence="9 10">
    <name type="scientific">Thalassoglobus neptunius</name>
    <dbReference type="NCBI Taxonomy" id="1938619"/>
    <lineage>
        <taxon>Bacteria</taxon>
        <taxon>Pseudomonadati</taxon>
        <taxon>Planctomycetota</taxon>
        <taxon>Planctomycetia</taxon>
        <taxon>Planctomycetales</taxon>
        <taxon>Planctomycetaceae</taxon>
        <taxon>Thalassoglobus</taxon>
    </lineage>
</organism>
<dbReference type="GO" id="GO:0005886">
    <property type="term" value="C:plasma membrane"/>
    <property type="evidence" value="ECO:0007669"/>
    <property type="project" value="UniProtKB-SubCell"/>
</dbReference>
<dbReference type="Pfam" id="PF00510">
    <property type="entry name" value="COX3"/>
    <property type="match status" value="1"/>
</dbReference>
<dbReference type="PANTHER" id="PTHR11403:SF10">
    <property type="entry name" value="CYTOCHROME C OXIDASE"/>
    <property type="match status" value="1"/>
</dbReference>